<dbReference type="AlphaFoldDB" id="A0AAF0ISL7"/>
<dbReference type="EMBL" id="CP119934">
    <property type="protein sequence ID" value="WFD02343.1"/>
    <property type="molecule type" value="Genomic_DNA"/>
</dbReference>
<keyword evidence="1" id="KW-0812">Transmembrane</keyword>
<keyword evidence="3" id="KW-1185">Reference proteome</keyword>
<protein>
    <submittedName>
        <fullName evidence="2">Uncharacterized protein</fullName>
    </submittedName>
</protein>
<keyword evidence="1" id="KW-1133">Transmembrane helix</keyword>
<name>A0AAF0ISL7_9BASI</name>
<evidence type="ECO:0000313" key="3">
    <source>
        <dbReference type="Proteomes" id="UP001214603"/>
    </source>
</evidence>
<reference evidence="2" key="1">
    <citation type="submission" date="2023-03" db="EMBL/GenBank/DDBJ databases">
        <title>Mating type loci evolution in Malassezia.</title>
        <authorList>
            <person name="Coelho M.A."/>
        </authorList>
    </citation>
    <scope>NUCLEOTIDE SEQUENCE</scope>
    <source>
        <strain evidence="2">CBS 7876</strain>
    </source>
</reference>
<gene>
    <name evidence="2" type="ORF">MOBT1_001025</name>
</gene>
<feature type="transmembrane region" description="Helical" evidence="1">
    <location>
        <begin position="156"/>
        <end position="177"/>
    </location>
</feature>
<proteinExistence type="predicted"/>
<keyword evidence="1" id="KW-0472">Membrane</keyword>
<dbReference type="Proteomes" id="UP001214603">
    <property type="component" value="Chromosome 1"/>
</dbReference>
<organism evidence="2 3">
    <name type="scientific">Malassezia obtusa</name>
    <dbReference type="NCBI Taxonomy" id="76774"/>
    <lineage>
        <taxon>Eukaryota</taxon>
        <taxon>Fungi</taxon>
        <taxon>Dikarya</taxon>
        <taxon>Basidiomycota</taxon>
        <taxon>Ustilaginomycotina</taxon>
        <taxon>Malasseziomycetes</taxon>
        <taxon>Malasseziales</taxon>
        <taxon>Malasseziaceae</taxon>
        <taxon>Malassezia</taxon>
    </lineage>
</organism>
<sequence>MRSNKGPPGDTSIYYFGQGYYPETSVYLLVTGKPGVDEGPQTTYLYAGPTQLYMPNVLRTVDLGQNGTITGRFVVDCRYQNGMTNEGWCKYGMATSHDTSMLSTYNTTARPQTTIQPVRGVVERMRQSTATGLKNVAFPKTHDDAQNAAGRLGPYVFTNALTIALWTTPLALLLALVCL</sequence>
<evidence type="ECO:0000256" key="1">
    <source>
        <dbReference type="SAM" id="Phobius"/>
    </source>
</evidence>
<evidence type="ECO:0000313" key="2">
    <source>
        <dbReference type="EMBL" id="WFD02343.1"/>
    </source>
</evidence>
<accession>A0AAF0ISL7</accession>